<dbReference type="KEGG" id="mbe:MBM_00761"/>
<dbReference type="InterPro" id="IPR052895">
    <property type="entry name" value="HetReg/Transcr_Mod"/>
</dbReference>
<gene>
    <name evidence="2" type="ORF">MBM_00761</name>
</gene>
<reference evidence="2 3" key="1">
    <citation type="journal article" date="2012" name="BMC Genomics">
        <title>Sequencing the genome of Marssonina brunnea reveals fungus-poplar co-evolution.</title>
        <authorList>
            <person name="Zhu S."/>
            <person name="Cao Y.-Z."/>
            <person name="Jiang C."/>
            <person name="Tan B.-Y."/>
            <person name="Wang Z."/>
            <person name="Feng S."/>
            <person name="Zhang L."/>
            <person name="Su X.-H."/>
            <person name="Brejova B."/>
            <person name="Vinar T."/>
            <person name="Xu M."/>
            <person name="Wang M.-X."/>
            <person name="Zhang S.-G."/>
            <person name="Huang M.-R."/>
            <person name="Wu R."/>
            <person name="Zhou Y."/>
        </authorList>
    </citation>
    <scope>NUCLEOTIDE SEQUENCE [LARGE SCALE GENOMIC DNA]</scope>
    <source>
        <strain evidence="2 3">MB_m1</strain>
    </source>
</reference>
<dbReference type="AlphaFoldDB" id="K1XMD5"/>
<feature type="domain" description="Heterokaryon incompatibility" evidence="1">
    <location>
        <begin position="42"/>
        <end position="182"/>
    </location>
</feature>
<dbReference type="OrthoDB" id="6329284at2759"/>
<dbReference type="Proteomes" id="UP000006753">
    <property type="component" value="Unassembled WGS sequence"/>
</dbReference>
<dbReference type="OMA" id="IDAFCVP"/>
<keyword evidence="3" id="KW-1185">Reference proteome</keyword>
<dbReference type="PANTHER" id="PTHR24148">
    <property type="entry name" value="ANKYRIN REPEAT DOMAIN-CONTAINING PROTEIN 39 HOMOLOG-RELATED"/>
    <property type="match status" value="1"/>
</dbReference>
<dbReference type="InterPro" id="IPR010730">
    <property type="entry name" value="HET"/>
</dbReference>
<dbReference type="EMBL" id="JH921428">
    <property type="protein sequence ID" value="EKD21648.1"/>
    <property type="molecule type" value="Genomic_DNA"/>
</dbReference>
<dbReference type="Pfam" id="PF06985">
    <property type="entry name" value="HET"/>
    <property type="match status" value="1"/>
</dbReference>
<dbReference type="eggNOG" id="ENOG502SRJ2">
    <property type="taxonomic scope" value="Eukaryota"/>
</dbReference>
<dbReference type="HOGENOM" id="CLU_015196_0_0_1"/>
<name>K1XMD5_MARBU</name>
<evidence type="ECO:0000313" key="2">
    <source>
        <dbReference type="EMBL" id="EKD21648.1"/>
    </source>
</evidence>
<organism evidence="2 3">
    <name type="scientific">Marssonina brunnea f. sp. multigermtubi (strain MB_m1)</name>
    <name type="common">Marssonina leaf spot fungus</name>
    <dbReference type="NCBI Taxonomy" id="1072389"/>
    <lineage>
        <taxon>Eukaryota</taxon>
        <taxon>Fungi</taxon>
        <taxon>Dikarya</taxon>
        <taxon>Ascomycota</taxon>
        <taxon>Pezizomycotina</taxon>
        <taxon>Leotiomycetes</taxon>
        <taxon>Helotiales</taxon>
        <taxon>Drepanopezizaceae</taxon>
        <taxon>Drepanopeziza</taxon>
    </lineage>
</organism>
<evidence type="ECO:0000259" key="1">
    <source>
        <dbReference type="Pfam" id="PF06985"/>
    </source>
</evidence>
<accession>K1XMD5</accession>
<dbReference type="PANTHER" id="PTHR24148:SF64">
    <property type="entry name" value="HETEROKARYON INCOMPATIBILITY DOMAIN-CONTAINING PROTEIN"/>
    <property type="match status" value="1"/>
</dbReference>
<sequence length="526" mass="59073">MELNLVVPVPTGELRQPGDEEINGRLWRVTGAHDPDTMGLKFHCVSYVWGPGVEPLGSFFGCKREISDQTRPALTAAIKAADVIQGELKGERTEAFWIDAICIPQLEVPARYKTLERQVVTLQKCMGFIYNAATSVIIVLKSPAWRIVEQASAKKSPEPLSYDDMHVLETDTWISRVWTYQELVNGRAIHFTSPPSGPGRESHVVVEATQFFNCIGHSLARYKRETHVSESTALATFPNLNVLEDTLLDSLLSGYLERPALGILCNISTRSFDAMFPQNRLLACLGALTKEPSWGPPSDDLGPLSEKMMGLCERKGDYSFVFTADERSLESGRTWRPDTRQASSRDGPKHLVPLINWPVHGNPVGETQRGRTDEEGFWLEKMVPLRVEDAMRPAAKIELDKILWGWIDPRQPNLLRRGLFGREEEKADWLGALAKFLVRIGYKGCLEPHLCETGLFFSQKEFRKGEIFELFAAASLGYYFGAPGIARWRDGGKWGYCAGVFVGLMRKFFYHGCFSEGFSLGQFVKL</sequence>
<dbReference type="InParanoid" id="K1XMD5"/>
<protein>
    <recommendedName>
        <fullName evidence="1">Heterokaryon incompatibility domain-containing protein</fullName>
    </recommendedName>
</protein>
<proteinExistence type="predicted"/>
<evidence type="ECO:0000313" key="3">
    <source>
        <dbReference type="Proteomes" id="UP000006753"/>
    </source>
</evidence>